<dbReference type="InterPro" id="IPR006305">
    <property type="entry name" value="FliQ"/>
</dbReference>
<organism evidence="10 11">
    <name type="scientific">Simplicispira hankyongi</name>
    <dbReference type="NCBI Taxonomy" id="2315688"/>
    <lineage>
        <taxon>Bacteria</taxon>
        <taxon>Pseudomonadati</taxon>
        <taxon>Pseudomonadota</taxon>
        <taxon>Betaproteobacteria</taxon>
        <taxon>Burkholderiales</taxon>
        <taxon>Comamonadaceae</taxon>
        <taxon>Simplicispira</taxon>
    </lineage>
</organism>
<name>A0A398C4X0_9BURK</name>
<accession>A0A398C4X0</accession>
<dbReference type="NCBIfam" id="TIGR01402">
    <property type="entry name" value="fliQ"/>
    <property type="match status" value="1"/>
</dbReference>
<feature type="transmembrane region" description="Helical" evidence="9">
    <location>
        <begin position="13"/>
        <end position="35"/>
    </location>
</feature>
<dbReference type="EMBL" id="QXJC01000009">
    <property type="protein sequence ID" value="RID97204.1"/>
    <property type="molecule type" value="Genomic_DNA"/>
</dbReference>
<dbReference type="PIRSF" id="PIRSF004669">
    <property type="entry name" value="FliQ"/>
    <property type="match status" value="1"/>
</dbReference>
<dbReference type="PANTHER" id="PTHR34040">
    <property type="entry name" value="FLAGELLAR BIOSYNTHETIC PROTEIN FLIQ"/>
    <property type="match status" value="1"/>
</dbReference>
<evidence type="ECO:0000256" key="4">
    <source>
        <dbReference type="ARBA" id="ARBA00022475"/>
    </source>
</evidence>
<keyword evidence="6 9" id="KW-1133">Transmembrane helix</keyword>
<evidence type="ECO:0000256" key="8">
    <source>
        <dbReference type="ARBA" id="ARBA00023143"/>
    </source>
</evidence>
<comment type="similarity">
    <text evidence="2 9">Belongs to the FliQ/MopD/SpaQ family.</text>
</comment>
<evidence type="ECO:0000256" key="6">
    <source>
        <dbReference type="ARBA" id="ARBA00022989"/>
    </source>
</evidence>
<keyword evidence="10" id="KW-0966">Cell projection</keyword>
<keyword evidence="8 9" id="KW-0975">Bacterial flagellum</keyword>
<gene>
    <name evidence="9 10" type="primary">fliQ</name>
    <name evidence="10" type="ORF">D3F03_15205</name>
</gene>
<reference evidence="10 11" key="1">
    <citation type="submission" date="2018-09" db="EMBL/GenBank/DDBJ databases">
        <title>Draft genome of Simplicispira sp. NY-02.</title>
        <authorList>
            <person name="Im W.T."/>
        </authorList>
    </citation>
    <scope>NUCLEOTIDE SEQUENCE [LARGE SCALE GENOMIC DNA]</scope>
    <source>
        <strain evidence="10 11">NY-02</strain>
    </source>
</reference>
<dbReference type="GO" id="GO:0044780">
    <property type="term" value="P:bacterial-type flagellum assembly"/>
    <property type="evidence" value="ECO:0007669"/>
    <property type="project" value="InterPro"/>
</dbReference>
<keyword evidence="10" id="KW-0969">Cilium</keyword>
<dbReference type="PRINTS" id="PR00952">
    <property type="entry name" value="TYPE3IMQPROT"/>
</dbReference>
<dbReference type="InterPro" id="IPR002191">
    <property type="entry name" value="Bac_export_3"/>
</dbReference>
<keyword evidence="11" id="KW-1185">Reference proteome</keyword>
<dbReference type="Proteomes" id="UP000266302">
    <property type="component" value="Unassembled WGS sequence"/>
</dbReference>
<dbReference type="PANTHER" id="PTHR34040:SF2">
    <property type="entry name" value="FLAGELLAR BIOSYNTHETIC PROTEIN FLIQ"/>
    <property type="match status" value="1"/>
</dbReference>
<protein>
    <recommendedName>
        <fullName evidence="3 9">Flagellar biosynthetic protein FliQ</fullName>
    </recommendedName>
</protein>
<proteinExistence type="inferred from homology"/>
<comment type="caution">
    <text evidence="10">The sequence shown here is derived from an EMBL/GenBank/DDBJ whole genome shotgun (WGS) entry which is preliminary data.</text>
</comment>
<keyword evidence="4 9" id="KW-1003">Cell membrane</keyword>
<feature type="transmembrane region" description="Helical" evidence="9">
    <location>
        <begin position="47"/>
        <end position="70"/>
    </location>
</feature>
<keyword evidence="10" id="KW-0282">Flagellum</keyword>
<dbReference type="GO" id="GO:0005886">
    <property type="term" value="C:plasma membrane"/>
    <property type="evidence" value="ECO:0007669"/>
    <property type="project" value="UniProtKB-SubCell"/>
</dbReference>
<dbReference type="GO" id="GO:0009425">
    <property type="term" value="C:bacterial-type flagellum basal body"/>
    <property type="evidence" value="ECO:0007669"/>
    <property type="project" value="UniProtKB-SubCell"/>
</dbReference>
<dbReference type="GO" id="GO:0009306">
    <property type="term" value="P:protein secretion"/>
    <property type="evidence" value="ECO:0007669"/>
    <property type="project" value="InterPro"/>
</dbReference>
<dbReference type="AlphaFoldDB" id="A0A398C4X0"/>
<evidence type="ECO:0000256" key="3">
    <source>
        <dbReference type="ARBA" id="ARBA00021718"/>
    </source>
</evidence>
<evidence type="ECO:0000256" key="9">
    <source>
        <dbReference type="RuleBase" id="RU364090"/>
    </source>
</evidence>
<dbReference type="RefSeq" id="WP_119110287.1">
    <property type="nucleotide sequence ID" value="NZ_QXJC01000009.1"/>
</dbReference>
<evidence type="ECO:0000256" key="5">
    <source>
        <dbReference type="ARBA" id="ARBA00022692"/>
    </source>
</evidence>
<evidence type="ECO:0000313" key="10">
    <source>
        <dbReference type="EMBL" id="RID97204.1"/>
    </source>
</evidence>
<keyword evidence="5 9" id="KW-0812">Transmembrane</keyword>
<comment type="subcellular location">
    <subcellularLocation>
        <location evidence="1 9">Cell membrane</location>
        <topology evidence="1">Multi-pass membrane protein</topology>
    </subcellularLocation>
    <subcellularLocation>
        <location evidence="9">Bacterial flagellum basal body</location>
    </subcellularLocation>
</comment>
<keyword evidence="7 9" id="KW-0472">Membrane</keyword>
<evidence type="ECO:0000313" key="11">
    <source>
        <dbReference type="Proteomes" id="UP000266302"/>
    </source>
</evidence>
<evidence type="ECO:0000256" key="2">
    <source>
        <dbReference type="ARBA" id="ARBA00006156"/>
    </source>
</evidence>
<evidence type="ECO:0000256" key="7">
    <source>
        <dbReference type="ARBA" id="ARBA00023136"/>
    </source>
</evidence>
<comment type="function">
    <text evidence="9">Role in flagellar biosynthesis.</text>
</comment>
<evidence type="ECO:0000256" key="1">
    <source>
        <dbReference type="ARBA" id="ARBA00004651"/>
    </source>
</evidence>
<sequence>MTPQFVLTVGHDALMLLLMIAMPVLGVVMAVGLLVSIFQAVTQIHEATLAFVPKLVAAVAVFVFAGPWMVSTLVDFIRRTIESIPSVVG</sequence>
<dbReference type="Pfam" id="PF01313">
    <property type="entry name" value="Bac_export_3"/>
    <property type="match status" value="1"/>
</dbReference>